<sequence length="150" mass="16366">MDCLVAATFAGTHPWTCEVMRQGISHGHFRCRCRRAAGDLLFKQRLSGDSAVKIVLLAIIDQKIGPQPPTGPWCNYDNDDDDDEAAGTDKRHESTKSFTGSKNVPAFNSDHPSPRPIVPVPSVSTDQQAKGDLRLPVRPTTARELGIVDC</sequence>
<evidence type="ECO:0000256" key="1">
    <source>
        <dbReference type="SAM" id="MobiDB-lite"/>
    </source>
</evidence>
<name>A0A183IRL8_9BILA</name>
<dbReference type="EMBL" id="UZAM01009611">
    <property type="protein sequence ID" value="VDP09638.1"/>
    <property type="molecule type" value="Genomic_DNA"/>
</dbReference>
<dbReference type="Proteomes" id="UP000270296">
    <property type="component" value="Unassembled WGS sequence"/>
</dbReference>
<reference evidence="4" key="1">
    <citation type="submission" date="2016-06" db="UniProtKB">
        <authorList>
            <consortium name="WormBaseParasite"/>
        </authorList>
    </citation>
    <scope>IDENTIFICATION</scope>
</reference>
<reference evidence="2 3" key="2">
    <citation type="submission" date="2018-11" db="EMBL/GenBank/DDBJ databases">
        <authorList>
            <consortium name="Pathogen Informatics"/>
        </authorList>
    </citation>
    <scope>NUCLEOTIDE SEQUENCE [LARGE SCALE GENOMIC DNA]</scope>
</reference>
<dbReference type="WBParaSite" id="SBAD_0000650801-mRNA-1">
    <property type="protein sequence ID" value="SBAD_0000650801-mRNA-1"/>
    <property type="gene ID" value="SBAD_0000650801"/>
</dbReference>
<accession>A0A183IRL8</accession>
<evidence type="ECO:0000313" key="3">
    <source>
        <dbReference type="Proteomes" id="UP000270296"/>
    </source>
</evidence>
<feature type="region of interest" description="Disordered" evidence="1">
    <location>
        <begin position="65"/>
        <end position="133"/>
    </location>
</feature>
<feature type="compositionally biased region" description="Acidic residues" evidence="1">
    <location>
        <begin position="77"/>
        <end position="86"/>
    </location>
</feature>
<evidence type="ECO:0000313" key="4">
    <source>
        <dbReference type="WBParaSite" id="SBAD_0000650801-mRNA-1"/>
    </source>
</evidence>
<gene>
    <name evidence="2" type="ORF">SBAD_LOCUS6265</name>
</gene>
<organism evidence="4">
    <name type="scientific">Soboliphyme baturini</name>
    <dbReference type="NCBI Taxonomy" id="241478"/>
    <lineage>
        <taxon>Eukaryota</taxon>
        <taxon>Metazoa</taxon>
        <taxon>Ecdysozoa</taxon>
        <taxon>Nematoda</taxon>
        <taxon>Enoplea</taxon>
        <taxon>Dorylaimia</taxon>
        <taxon>Dioctophymatida</taxon>
        <taxon>Dioctophymatoidea</taxon>
        <taxon>Soboliphymatidae</taxon>
        <taxon>Soboliphyme</taxon>
    </lineage>
</organism>
<evidence type="ECO:0000313" key="2">
    <source>
        <dbReference type="EMBL" id="VDP09638.1"/>
    </source>
</evidence>
<proteinExistence type="predicted"/>
<protein>
    <submittedName>
        <fullName evidence="2 4">Uncharacterized protein</fullName>
    </submittedName>
</protein>
<keyword evidence="3" id="KW-1185">Reference proteome</keyword>
<dbReference type="AlphaFoldDB" id="A0A183IRL8"/>